<evidence type="ECO:0000313" key="2">
    <source>
        <dbReference type="Proteomes" id="UP000037267"/>
    </source>
</evidence>
<proteinExistence type="predicted"/>
<reference evidence="2" key="1">
    <citation type="submission" date="2015-07" db="EMBL/GenBank/DDBJ databases">
        <title>Draft genome sequence of the purine-degrading Gottschalkia purinilyticum DSM 1384 (formerly Clostridium purinilyticum).</title>
        <authorList>
            <person name="Poehlein A."/>
            <person name="Schiel-Bengelsdorf B."/>
            <person name="Bengelsdorf F.R."/>
            <person name="Daniel R."/>
            <person name="Duerre P."/>
        </authorList>
    </citation>
    <scope>NUCLEOTIDE SEQUENCE [LARGE SCALE GENOMIC DNA]</scope>
    <source>
        <strain evidence="2">DSM 1384</strain>
    </source>
</reference>
<dbReference type="AlphaFoldDB" id="A0A0L0W9E0"/>
<organism evidence="1 2">
    <name type="scientific">Gottschalkia purinilytica</name>
    <name type="common">Clostridium purinilyticum</name>
    <dbReference type="NCBI Taxonomy" id="1503"/>
    <lineage>
        <taxon>Bacteria</taxon>
        <taxon>Bacillati</taxon>
        <taxon>Bacillota</taxon>
        <taxon>Tissierellia</taxon>
        <taxon>Tissierellales</taxon>
        <taxon>Gottschalkiaceae</taxon>
        <taxon>Gottschalkia</taxon>
    </lineage>
</organism>
<sequence length="77" mass="9253">MMDINSLREEMNAIEKEKTLYIILDDFVSFYNFKNYEISIASQSLTILDDNKFSKGYIRLCRFTKYEVKENAIFLYL</sequence>
<name>A0A0L0W9E0_GOTPU</name>
<comment type="caution">
    <text evidence="1">The sequence shown here is derived from an EMBL/GenBank/DDBJ whole genome shotgun (WGS) entry which is preliminary data.</text>
</comment>
<evidence type="ECO:0000313" key="1">
    <source>
        <dbReference type="EMBL" id="KNF07930.1"/>
    </source>
</evidence>
<dbReference type="Proteomes" id="UP000037267">
    <property type="component" value="Unassembled WGS sequence"/>
</dbReference>
<protein>
    <submittedName>
        <fullName evidence="1">Uncharacterized protein</fullName>
    </submittedName>
</protein>
<gene>
    <name evidence="1" type="ORF">CLPU_11c00990</name>
</gene>
<dbReference type="EMBL" id="LGSS01000011">
    <property type="protein sequence ID" value="KNF07930.1"/>
    <property type="molecule type" value="Genomic_DNA"/>
</dbReference>
<dbReference type="PATRIC" id="fig|1503.3.peg.264"/>
<keyword evidence="2" id="KW-1185">Reference proteome</keyword>
<accession>A0A0L0W9E0</accession>